<comment type="caution">
    <text evidence="1">The sequence shown here is derived from an EMBL/GenBank/DDBJ whole genome shotgun (WGS) entry which is preliminary data.</text>
</comment>
<name>A0ABP6BQY4_9MICO</name>
<evidence type="ECO:0000313" key="1">
    <source>
        <dbReference type="EMBL" id="GAA2577786.1"/>
    </source>
</evidence>
<organism evidence="1 2">
    <name type="scientific">Microbacterium binotii</name>
    <dbReference type="NCBI Taxonomy" id="462710"/>
    <lineage>
        <taxon>Bacteria</taxon>
        <taxon>Bacillati</taxon>
        <taxon>Actinomycetota</taxon>
        <taxon>Actinomycetes</taxon>
        <taxon>Micrococcales</taxon>
        <taxon>Microbacteriaceae</taxon>
        <taxon>Microbacterium</taxon>
    </lineage>
</organism>
<dbReference type="EMBL" id="BAAARI010000011">
    <property type="protein sequence ID" value="GAA2577786.1"/>
    <property type="molecule type" value="Genomic_DNA"/>
</dbReference>
<evidence type="ECO:0000313" key="2">
    <source>
        <dbReference type="Proteomes" id="UP001500274"/>
    </source>
</evidence>
<gene>
    <name evidence="1" type="ORF">GCM10009862_16380</name>
</gene>
<proteinExistence type="predicted"/>
<reference evidence="2" key="1">
    <citation type="journal article" date="2019" name="Int. J. Syst. Evol. Microbiol.">
        <title>The Global Catalogue of Microorganisms (GCM) 10K type strain sequencing project: providing services to taxonomists for standard genome sequencing and annotation.</title>
        <authorList>
            <consortium name="The Broad Institute Genomics Platform"/>
            <consortium name="The Broad Institute Genome Sequencing Center for Infectious Disease"/>
            <person name="Wu L."/>
            <person name="Ma J."/>
        </authorList>
    </citation>
    <scope>NUCLEOTIDE SEQUENCE [LARGE SCALE GENOMIC DNA]</scope>
    <source>
        <strain evidence="2">JCM 16365</strain>
    </source>
</reference>
<sequence>MRESDRVCRSLKGRAYCGRQNKNHTDSWQRTTCVDCRAAGRADGIRLPH</sequence>
<dbReference type="Proteomes" id="UP001500274">
    <property type="component" value="Unassembled WGS sequence"/>
</dbReference>
<protein>
    <submittedName>
        <fullName evidence="1">Uncharacterized protein</fullName>
    </submittedName>
</protein>
<keyword evidence="2" id="KW-1185">Reference proteome</keyword>
<accession>A0ABP6BQY4</accession>